<feature type="compositionally biased region" description="Low complexity" evidence="10">
    <location>
        <begin position="526"/>
        <end position="539"/>
    </location>
</feature>
<keyword evidence="13" id="KW-1185">Reference proteome</keyword>
<keyword evidence="3 12" id="KW-0808">Transferase</keyword>
<feature type="transmembrane region" description="Helical" evidence="11">
    <location>
        <begin position="663"/>
        <end position="681"/>
    </location>
</feature>
<dbReference type="InterPro" id="IPR029044">
    <property type="entry name" value="Nucleotide-diphossugar_trans"/>
</dbReference>
<evidence type="ECO:0000256" key="1">
    <source>
        <dbReference type="ARBA" id="ARBA00004127"/>
    </source>
</evidence>
<keyword evidence="7" id="KW-0961">Cell wall biogenesis/degradation</keyword>
<dbReference type="InterPro" id="IPR005150">
    <property type="entry name" value="Cellulose_synth"/>
</dbReference>
<feature type="transmembrane region" description="Helical" evidence="11">
    <location>
        <begin position="832"/>
        <end position="852"/>
    </location>
</feature>
<keyword evidence="2" id="KW-0328">Glycosyltransferase</keyword>
<dbReference type="GO" id="GO:0030244">
    <property type="term" value="P:cellulose biosynthetic process"/>
    <property type="evidence" value="ECO:0000318"/>
    <property type="project" value="GO_Central"/>
</dbReference>
<evidence type="ECO:0000313" key="12">
    <source>
        <dbReference type="EMBL" id="EFJ08899.1"/>
    </source>
</evidence>
<name>D8T2S1_SELML</name>
<dbReference type="Proteomes" id="UP000001514">
    <property type="component" value="Unassembled WGS sequence"/>
</dbReference>
<dbReference type="Pfam" id="PF03552">
    <property type="entry name" value="Cellulose_synt"/>
    <property type="match status" value="2"/>
</dbReference>
<feature type="transmembrane region" description="Helical" evidence="11">
    <location>
        <begin position="802"/>
        <end position="820"/>
    </location>
</feature>
<dbReference type="GO" id="GO:0016759">
    <property type="term" value="F:cellulose synthase activity"/>
    <property type="evidence" value="ECO:0000318"/>
    <property type="project" value="GO_Central"/>
</dbReference>
<dbReference type="EMBL" id="GL377667">
    <property type="protein sequence ID" value="EFJ08899.1"/>
    <property type="molecule type" value="Genomic_DNA"/>
</dbReference>
<dbReference type="KEGG" id="smo:SELMODRAFT_235890"/>
<evidence type="ECO:0000256" key="8">
    <source>
        <dbReference type="PIRSR" id="PIRSR605150-1"/>
    </source>
</evidence>
<feature type="transmembrane region" description="Helical" evidence="11">
    <location>
        <begin position="688"/>
        <end position="705"/>
    </location>
</feature>
<evidence type="ECO:0000256" key="10">
    <source>
        <dbReference type="SAM" id="MobiDB-lite"/>
    </source>
</evidence>
<evidence type="ECO:0000256" key="3">
    <source>
        <dbReference type="ARBA" id="ARBA00022679"/>
    </source>
</evidence>
<dbReference type="HOGENOM" id="CLU_001418_3_1_1"/>
<keyword evidence="5 11" id="KW-1133">Transmembrane helix</keyword>
<dbReference type="GO" id="GO:0005886">
    <property type="term" value="C:plasma membrane"/>
    <property type="evidence" value="ECO:0000318"/>
    <property type="project" value="GO_Central"/>
</dbReference>
<evidence type="ECO:0000256" key="7">
    <source>
        <dbReference type="ARBA" id="ARBA00023316"/>
    </source>
</evidence>
<dbReference type="GO" id="GO:0071555">
    <property type="term" value="P:cell wall organization"/>
    <property type="evidence" value="ECO:0007669"/>
    <property type="project" value="UniProtKB-KW"/>
</dbReference>
<feature type="region of interest" description="Disordered" evidence="10">
    <location>
        <begin position="520"/>
        <end position="539"/>
    </location>
</feature>
<feature type="binding site" evidence="9">
    <location>
        <position position="189"/>
    </location>
    <ligand>
        <name>UDP-alpha-D-glucose</name>
        <dbReference type="ChEBI" id="CHEBI:58885"/>
    </ligand>
</feature>
<dbReference type="GO" id="GO:0012505">
    <property type="term" value="C:endomembrane system"/>
    <property type="evidence" value="ECO:0007669"/>
    <property type="project" value="UniProtKB-SubCell"/>
</dbReference>
<evidence type="ECO:0000256" key="9">
    <source>
        <dbReference type="PIRSR" id="PIRSR605150-2"/>
    </source>
</evidence>
<reference evidence="12 13" key="1">
    <citation type="journal article" date="2011" name="Science">
        <title>The Selaginella genome identifies genetic changes associated with the evolution of vascular plants.</title>
        <authorList>
            <person name="Banks J.A."/>
            <person name="Nishiyama T."/>
            <person name="Hasebe M."/>
            <person name="Bowman J.L."/>
            <person name="Gribskov M."/>
            <person name="dePamphilis C."/>
            <person name="Albert V.A."/>
            <person name="Aono N."/>
            <person name="Aoyama T."/>
            <person name="Ambrose B.A."/>
            <person name="Ashton N.W."/>
            <person name="Axtell M.J."/>
            <person name="Barker E."/>
            <person name="Barker M.S."/>
            <person name="Bennetzen J.L."/>
            <person name="Bonawitz N.D."/>
            <person name="Chapple C."/>
            <person name="Cheng C."/>
            <person name="Correa L.G."/>
            <person name="Dacre M."/>
            <person name="DeBarry J."/>
            <person name="Dreyer I."/>
            <person name="Elias M."/>
            <person name="Engstrom E.M."/>
            <person name="Estelle M."/>
            <person name="Feng L."/>
            <person name="Finet C."/>
            <person name="Floyd S.K."/>
            <person name="Frommer W.B."/>
            <person name="Fujita T."/>
            <person name="Gramzow L."/>
            <person name="Gutensohn M."/>
            <person name="Harholt J."/>
            <person name="Hattori M."/>
            <person name="Heyl A."/>
            <person name="Hirai T."/>
            <person name="Hiwatashi Y."/>
            <person name="Ishikawa M."/>
            <person name="Iwata M."/>
            <person name="Karol K.G."/>
            <person name="Koehler B."/>
            <person name="Kolukisaoglu U."/>
            <person name="Kubo M."/>
            <person name="Kurata T."/>
            <person name="Lalonde S."/>
            <person name="Li K."/>
            <person name="Li Y."/>
            <person name="Litt A."/>
            <person name="Lyons E."/>
            <person name="Manning G."/>
            <person name="Maruyama T."/>
            <person name="Michael T.P."/>
            <person name="Mikami K."/>
            <person name="Miyazaki S."/>
            <person name="Morinaga S."/>
            <person name="Murata T."/>
            <person name="Mueller-Roeber B."/>
            <person name="Nelson D.R."/>
            <person name="Obara M."/>
            <person name="Oguri Y."/>
            <person name="Olmstead R.G."/>
            <person name="Onodera N."/>
            <person name="Petersen B.L."/>
            <person name="Pils B."/>
            <person name="Prigge M."/>
            <person name="Rensing S.A."/>
            <person name="Riano-Pachon D.M."/>
            <person name="Roberts A.W."/>
            <person name="Sato Y."/>
            <person name="Scheller H.V."/>
            <person name="Schulz B."/>
            <person name="Schulz C."/>
            <person name="Shakirov E.V."/>
            <person name="Shibagaki N."/>
            <person name="Shinohara N."/>
            <person name="Shippen D.E."/>
            <person name="Soerensen I."/>
            <person name="Sotooka R."/>
            <person name="Sugimoto N."/>
            <person name="Sugita M."/>
            <person name="Sumikawa N."/>
            <person name="Tanurdzic M."/>
            <person name="Theissen G."/>
            <person name="Ulvskov P."/>
            <person name="Wakazuki S."/>
            <person name="Weng J.K."/>
            <person name="Willats W.W."/>
            <person name="Wipf D."/>
            <person name="Wolf P.G."/>
            <person name="Yang L."/>
            <person name="Zimmer A.D."/>
            <person name="Zhu Q."/>
            <person name="Mitros T."/>
            <person name="Hellsten U."/>
            <person name="Loque D."/>
            <person name="Otillar R."/>
            <person name="Salamov A."/>
            <person name="Schmutz J."/>
            <person name="Shapiro H."/>
            <person name="Lindquist E."/>
            <person name="Lucas S."/>
            <person name="Rokhsar D."/>
            <person name="Grigoriev I.V."/>
        </authorList>
    </citation>
    <scope>NUCLEOTIDE SEQUENCE [LARGE SCALE GENOMIC DNA]</scope>
</reference>
<proteinExistence type="predicted"/>
<organism evidence="13">
    <name type="scientific">Selaginella moellendorffii</name>
    <name type="common">Spikemoss</name>
    <dbReference type="NCBI Taxonomy" id="88036"/>
    <lineage>
        <taxon>Eukaryota</taxon>
        <taxon>Viridiplantae</taxon>
        <taxon>Streptophyta</taxon>
        <taxon>Embryophyta</taxon>
        <taxon>Tracheophyta</taxon>
        <taxon>Lycopodiopsida</taxon>
        <taxon>Selaginellales</taxon>
        <taxon>Selaginellaceae</taxon>
        <taxon>Selaginella</taxon>
    </lineage>
</organism>
<dbReference type="STRING" id="88036.D8T2S1"/>
<keyword evidence="4 11" id="KW-0812">Transmembrane</keyword>
<accession>D8T2S1</accession>
<evidence type="ECO:0000256" key="6">
    <source>
        <dbReference type="ARBA" id="ARBA00023136"/>
    </source>
</evidence>
<dbReference type="AlphaFoldDB" id="D8T2S1"/>
<sequence>MEGNGRFLAAVRQGDMRVYVVTEAQASYGYGTVSWKKRLEGWRLRKERYEMMTAEPSHAKADDASAESFYSPDLPVMDQARQPLSRKVPIASSLVNPYRMVIVIRLVALAFYFRFRILNPVGNAYGLWLTSVVCEIWFALSWIAHQLPKWFPVVRETYLDRLALRYEKQGQVCGLPAIDVLVATEDPFKDPLLATANAVLSVLSVDYPVEKLSCYVSDDSAAMLTFEGLCETSEFARKWVPFCRSFNVEPRAPQVYFAQKIDYADTKFQSSFREYEEFKVRINALVEKAAKVPEEGWSMQDGTPWPGTNSRDHPGMIQVFLGHSGGHDSDGNELPRLVYVSRERRPGFKHHNKAGAMNALVRVSAVLTNAPYVVDVNCADYVNNSRALREAMCLMMDTMVGKKACFVQFPQRFGSHDNEHAVFFDVSWRPVSLVWISELRTTVWQINLKGLDGIQGPMYVGRGCVFRRQALYGVCAPVSGKARQRLHCRVGDEEGACHFASDEKRLEKRYGQSPVFVASTRQEAVPSSPNDDGSLSNDDGSLSTSALLKEAIHVISCGYEDKTEWGKEVGWIYGGGDCVAGMLMHARGWRSTYCMPQRPAFKSCGLLDVAGKLEQLLVQSMASMELVLSKHCPLWYGYGGRLKLLQRLAYLSSAFHPLNSIPLVVYSTLPAVCLLTGKFILPELGRSASLLLMTVLLCIGASAILEMRWSGVSAEEWWQDEQLWVIGGVSSHLVALFQGLVKVLGGGDSFSFEAPPCVCISTGTGWSSLLVPPLTILVINMVGVAAGLSDTLNNGYESWGPLLGKLLFAFWVISHLYPFLKAIMARHNRTPTIVIVWSILLASIFSLLWVRINPFIPKLVGPSLEECGINC</sequence>
<evidence type="ECO:0000313" key="13">
    <source>
        <dbReference type="Proteomes" id="UP000001514"/>
    </source>
</evidence>
<dbReference type="Gene3D" id="3.90.550.10">
    <property type="entry name" value="Spore Coat Polysaccharide Biosynthesis Protein SpsA, Chain A"/>
    <property type="match status" value="1"/>
</dbReference>
<evidence type="ECO:0000256" key="5">
    <source>
        <dbReference type="ARBA" id="ARBA00022989"/>
    </source>
</evidence>
<gene>
    <name evidence="12" type="primary">CESA5-1</name>
    <name evidence="12" type="ORF">SELMODRAFT_235890</name>
</gene>
<dbReference type="Gramene" id="EFJ08899">
    <property type="protein sequence ID" value="EFJ08899"/>
    <property type="gene ID" value="SELMODRAFT_235890"/>
</dbReference>
<dbReference type="GO" id="GO:0016760">
    <property type="term" value="F:cellulose synthase (UDP-forming) activity"/>
    <property type="evidence" value="ECO:0007669"/>
    <property type="project" value="InterPro"/>
</dbReference>
<evidence type="ECO:0000256" key="11">
    <source>
        <dbReference type="SAM" id="Phobius"/>
    </source>
</evidence>
<feature type="active site" evidence="8">
    <location>
        <position position="219"/>
    </location>
</feature>
<evidence type="ECO:0000256" key="4">
    <source>
        <dbReference type="ARBA" id="ARBA00022692"/>
    </source>
</evidence>
<dbReference type="GO" id="GO:0009833">
    <property type="term" value="P:plant-type primary cell wall biogenesis"/>
    <property type="evidence" value="ECO:0000318"/>
    <property type="project" value="GO_Central"/>
</dbReference>
<comment type="subcellular location">
    <subcellularLocation>
        <location evidence="1">Endomembrane system</location>
        <topology evidence="1">Multi-pass membrane protein</topology>
    </subcellularLocation>
</comment>
<feature type="active site" evidence="8">
    <location>
        <position position="577"/>
    </location>
</feature>
<protein>
    <submittedName>
        <fullName evidence="12">Glycosyltransferase family 2 protein</fullName>
    </submittedName>
</protein>
<feature type="binding site" evidence="9">
    <location>
        <position position="219"/>
    </location>
    <ligand>
        <name>UDP-alpha-D-glucose</name>
        <dbReference type="ChEBI" id="CHEBI:58885"/>
    </ligand>
</feature>
<feature type="transmembrane region" description="Helical" evidence="11">
    <location>
        <begin position="725"/>
        <end position="745"/>
    </location>
</feature>
<evidence type="ECO:0000256" key="2">
    <source>
        <dbReference type="ARBA" id="ARBA00022676"/>
    </source>
</evidence>
<dbReference type="eggNOG" id="ENOG502QQGG">
    <property type="taxonomic scope" value="Eukaryota"/>
</dbReference>
<feature type="transmembrane region" description="Helical" evidence="11">
    <location>
        <begin position="757"/>
        <end position="782"/>
    </location>
</feature>
<keyword evidence="6 11" id="KW-0472">Membrane</keyword>
<dbReference type="InParanoid" id="D8T2S1"/>
<dbReference type="PANTHER" id="PTHR13301">
    <property type="entry name" value="X-BOX TRANSCRIPTION FACTOR-RELATED"/>
    <property type="match status" value="1"/>
</dbReference>